<sequence length="59" mass="6821">EDVKLRAEAVECMKVLFHTDSDIGDYFHMQPWNCLMLESAITTRIQYGLTVTELDLCLL</sequence>
<gene>
    <name evidence="1" type="ORF">CUNI_LOCUS15544</name>
</gene>
<comment type="caution">
    <text evidence="1">The sequence shown here is derived from an EMBL/GenBank/DDBJ whole genome shotgun (WGS) entry which is preliminary data.</text>
</comment>
<proteinExistence type="predicted"/>
<dbReference type="Proteomes" id="UP000678393">
    <property type="component" value="Unassembled WGS sequence"/>
</dbReference>
<feature type="non-terminal residue" evidence="1">
    <location>
        <position position="1"/>
    </location>
</feature>
<organism evidence="1 2">
    <name type="scientific">Candidula unifasciata</name>
    <dbReference type="NCBI Taxonomy" id="100452"/>
    <lineage>
        <taxon>Eukaryota</taxon>
        <taxon>Metazoa</taxon>
        <taxon>Spiralia</taxon>
        <taxon>Lophotrochozoa</taxon>
        <taxon>Mollusca</taxon>
        <taxon>Gastropoda</taxon>
        <taxon>Heterobranchia</taxon>
        <taxon>Euthyneura</taxon>
        <taxon>Panpulmonata</taxon>
        <taxon>Eupulmonata</taxon>
        <taxon>Stylommatophora</taxon>
        <taxon>Helicina</taxon>
        <taxon>Helicoidea</taxon>
        <taxon>Geomitridae</taxon>
        <taxon>Candidula</taxon>
    </lineage>
</organism>
<name>A0A8S3ZRH6_9EUPU</name>
<keyword evidence="2" id="KW-1185">Reference proteome</keyword>
<reference evidence="1" key="1">
    <citation type="submission" date="2021-04" db="EMBL/GenBank/DDBJ databases">
        <authorList>
            <consortium name="Molecular Ecology Group"/>
        </authorList>
    </citation>
    <scope>NUCLEOTIDE SEQUENCE</scope>
</reference>
<accession>A0A8S3ZRH6</accession>
<dbReference type="EMBL" id="CAJHNH020003780">
    <property type="protein sequence ID" value="CAG5129986.1"/>
    <property type="molecule type" value="Genomic_DNA"/>
</dbReference>
<evidence type="ECO:0000313" key="1">
    <source>
        <dbReference type="EMBL" id="CAG5129986.1"/>
    </source>
</evidence>
<evidence type="ECO:0000313" key="2">
    <source>
        <dbReference type="Proteomes" id="UP000678393"/>
    </source>
</evidence>
<feature type="non-terminal residue" evidence="1">
    <location>
        <position position="59"/>
    </location>
</feature>
<protein>
    <submittedName>
        <fullName evidence="1">Uncharacterized protein</fullName>
    </submittedName>
</protein>
<dbReference type="AlphaFoldDB" id="A0A8S3ZRH6"/>